<dbReference type="InterPro" id="IPR006076">
    <property type="entry name" value="FAD-dep_OxRdtase"/>
</dbReference>
<evidence type="ECO:0000313" key="3">
    <source>
        <dbReference type="EMBL" id="TWT63435.1"/>
    </source>
</evidence>
<protein>
    <submittedName>
        <fullName evidence="3">FAD dependent oxidoreductase</fullName>
    </submittedName>
</protein>
<accession>A0A5C5XMW5</accession>
<comment type="caution">
    <text evidence="3">The sequence shown here is derived from an EMBL/GenBank/DDBJ whole genome shotgun (WGS) entry which is preliminary data.</text>
</comment>
<dbReference type="GO" id="GO:0016491">
    <property type="term" value="F:oxidoreductase activity"/>
    <property type="evidence" value="ECO:0007669"/>
    <property type="project" value="UniProtKB-KW"/>
</dbReference>
<dbReference type="Gene3D" id="3.50.50.60">
    <property type="entry name" value="FAD/NAD(P)-binding domain"/>
    <property type="match status" value="1"/>
</dbReference>
<dbReference type="AlphaFoldDB" id="A0A5C5XMW5"/>
<evidence type="ECO:0000313" key="4">
    <source>
        <dbReference type="Proteomes" id="UP000316095"/>
    </source>
</evidence>
<dbReference type="PANTHER" id="PTHR13847:SF289">
    <property type="entry name" value="GLYCINE OXIDASE"/>
    <property type="match status" value="1"/>
</dbReference>
<dbReference type="GO" id="GO:0005737">
    <property type="term" value="C:cytoplasm"/>
    <property type="evidence" value="ECO:0007669"/>
    <property type="project" value="TreeGrafter"/>
</dbReference>
<dbReference type="RefSeq" id="WP_146505181.1">
    <property type="nucleotide sequence ID" value="NZ_SJPG01000001.1"/>
</dbReference>
<keyword evidence="1" id="KW-0560">Oxidoreductase</keyword>
<keyword evidence="4" id="KW-1185">Reference proteome</keyword>
<dbReference type="SUPFAM" id="SSF51905">
    <property type="entry name" value="FAD/NAD(P)-binding domain"/>
    <property type="match status" value="1"/>
</dbReference>
<dbReference type="EMBL" id="SJPG01000001">
    <property type="protein sequence ID" value="TWT63435.1"/>
    <property type="molecule type" value="Genomic_DNA"/>
</dbReference>
<organism evidence="3 4">
    <name type="scientific">Rubinisphaera italica</name>
    <dbReference type="NCBI Taxonomy" id="2527969"/>
    <lineage>
        <taxon>Bacteria</taxon>
        <taxon>Pseudomonadati</taxon>
        <taxon>Planctomycetota</taxon>
        <taxon>Planctomycetia</taxon>
        <taxon>Planctomycetales</taxon>
        <taxon>Planctomycetaceae</taxon>
        <taxon>Rubinisphaera</taxon>
    </lineage>
</organism>
<dbReference type="Pfam" id="PF01266">
    <property type="entry name" value="DAO"/>
    <property type="match status" value="1"/>
</dbReference>
<reference evidence="3 4" key="1">
    <citation type="submission" date="2019-02" db="EMBL/GenBank/DDBJ databases">
        <title>Deep-cultivation of Planctomycetes and their phenomic and genomic characterization uncovers novel biology.</title>
        <authorList>
            <person name="Wiegand S."/>
            <person name="Jogler M."/>
            <person name="Boedeker C."/>
            <person name="Pinto D."/>
            <person name="Vollmers J."/>
            <person name="Rivas-Marin E."/>
            <person name="Kohn T."/>
            <person name="Peeters S.H."/>
            <person name="Heuer A."/>
            <person name="Rast P."/>
            <person name="Oberbeckmann S."/>
            <person name="Bunk B."/>
            <person name="Jeske O."/>
            <person name="Meyerdierks A."/>
            <person name="Storesund J.E."/>
            <person name="Kallscheuer N."/>
            <person name="Luecker S."/>
            <person name="Lage O.M."/>
            <person name="Pohl T."/>
            <person name="Merkel B.J."/>
            <person name="Hornburger P."/>
            <person name="Mueller R.-W."/>
            <person name="Bruemmer F."/>
            <person name="Labrenz M."/>
            <person name="Spormann A.M."/>
            <person name="Op Den Camp H."/>
            <person name="Overmann J."/>
            <person name="Amann R."/>
            <person name="Jetten M.S.M."/>
            <person name="Mascher T."/>
            <person name="Medema M.H."/>
            <person name="Devos D.P."/>
            <person name="Kaster A.-K."/>
            <person name="Ovreas L."/>
            <person name="Rohde M."/>
            <person name="Galperin M.Y."/>
            <person name="Jogler C."/>
        </authorList>
    </citation>
    <scope>NUCLEOTIDE SEQUENCE [LARGE SCALE GENOMIC DNA]</scope>
    <source>
        <strain evidence="3 4">Pan54</strain>
    </source>
</reference>
<dbReference type="InterPro" id="IPR036188">
    <property type="entry name" value="FAD/NAD-bd_sf"/>
</dbReference>
<name>A0A5C5XMW5_9PLAN</name>
<feature type="domain" description="FAD dependent oxidoreductase" evidence="2">
    <location>
        <begin position="4"/>
        <end position="304"/>
    </location>
</feature>
<sequence>MEADVVIIGGGIAGLWTLDELLRHGVRALLLENRALGFGQTISSQGIIHGGLKYSLKGVLTASADEIREMPLVWRECLSGQREPNLSKTDVRSHCCYLWQTRALSSQAGMLGAQLNLRIKPKNIPDHHRPEILRDTPGHVYQLDEQVLSPRSLLNSFRSRLSPYLLQVDETDGVQLQVEKTGAISAITIRHDNREETITCRAVMMSAGVSNALLSEQSGRKQSMQLRPLHMAMVKGPLPMFQGHCIDGAKTRMTITSEYLEDGETVWQLGGNIAEQGIGQTSEDLIRFAARELNQILPALDLSNLEFATYLIDRAERKVKLGMRPDTPQILKHKNILTCWPTKLAFAPRVAERIQKLIQKEFGIEKHSEEWDIAPLSEWKTPDVAAPPWSRAEVWYDAQGQSLSASGTQTPFKQAS</sequence>
<dbReference type="PANTHER" id="PTHR13847">
    <property type="entry name" value="SARCOSINE DEHYDROGENASE-RELATED"/>
    <property type="match status" value="1"/>
</dbReference>
<gene>
    <name evidence="3" type="ORF">Pan54_41880</name>
</gene>
<evidence type="ECO:0000259" key="2">
    <source>
        <dbReference type="Pfam" id="PF01266"/>
    </source>
</evidence>
<proteinExistence type="predicted"/>
<dbReference type="Proteomes" id="UP000316095">
    <property type="component" value="Unassembled WGS sequence"/>
</dbReference>
<dbReference type="Gene3D" id="3.30.9.10">
    <property type="entry name" value="D-Amino Acid Oxidase, subunit A, domain 2"/>
    <property type="match status" value="1"/>
</dbReference>
<dbReference type="OrthoDB" id="211690at2"/>
<evidence type="ECO:0000256" key="1">
    <source>
        <dbReference type="ARBA" id="ARBA00023002"/>
    </source>
</evidence>